<evidence type="ECO:0000313" key="1">
    <source>
        <dbReference type="EMBL" id="RPE14411.1"/>
    </source>
</evidence>
<gene>
    <name evidence="1" type="ORF">EGT74_11020</name>
</gene>
<proteinExistence type="predicted"/>
<dbReference type="AlphaFoldDB" id="A0A3N4QA41"/>
<accession>A0A3N4QA41</accession>
<dbReference type="InterPro" id="IPR014917">
    <property type="entry name" value="DUF1800"/>
</dbReference>
<dbReference type="Pfam" id="PF08811">
    <property type="entry name" value="DUF1800"/>
    <property type="match status" value="1"/>
</dbReference>
<protein>
    <submittedName>
        <fullName evidence="1">DUF1800 domain-containing protein</fullName>
    </submittedName>
</protein>
<dbReference type="OrthoDB" id="9772295at2"/>
<name>A0A3N4QA41_9BACT</name>
<sequence length="481" mass="56032">MAVVPEIKQLQHLGWRAGFGESPLVIQAWSKKRRKEVVRKVIMGPEAGPDPVKVVDETDLPDYQRIRKMGAEERKMVQKMNTDGIKDLNVLWTHAMISSEHPLREKMALFWHGHFACRTQNVLYNQQLLQVIRQHGLGNFGTLLTEVSKSPAMLAFLNNQQNRKQRPNENFAREVMELFTMGRGHYTEKDIKEAARAFTGWSYDEVGQFRFRKNFHDEGSKTILGKTGNFQGDDVIKILLEQKQTAKYITEKIYKYFVNDQPDEAIVAKLADKFYQSDYDLRALMQEIFLSDWFYDDRNIGTRIKSPVELLVGLRKTVPMQFEQEEAMLVFQRVMGQVLFYPPNVAGWPGGRSWIDSSSLMFRMRVPQIILYSQEFNIRPKEITPEMGEGQNYKMTMQVNEFLKKQYARRVNASIDWNPYIAAYKEVPREQLADRISQSLLLKNSSINKELLEKYSDSSTRENYIKTVTIDVMSTPEYQLC</sequence>
<comment type="caution">
    <text evidence="1">The sequence shown here is derived from an EMBL/GenBank/DDBJ whole genome shotgun (WGS) entry which is preliminary data.</text>
</comment>
<organism evidence="1 2">
    <name type="scientific">Chitinophaga lutea</name>
    <dbReference type="NCBI Taxonomy" id="2488634"/>
    <lineage>
        <taxon>Bacteria</taxon>
        <taxon>Pseudomonadati</taxon>
        <taxon>Bacteroidota</taxon>
        <taxon>Chitinophagia</taxon>
        <taxon>Chitinophagales</taxon>
        <taxon>Chitinophagaceae</taxon>
        <taxon>Chitinophaga</taxon>
    </lineage>
</organism>
<dbReference type="EMBL" id="RPDH01000001">
    <property type="protein sequence ID" value="RPE14411.1"/>
    <property type="molecule type" value="Genomic_DNA"/>
</dbReference>
<keyword evidence="2" id="KW-1185">Reference proteome</keyword>
<reference evidence="1 2" key="1">
    <citation type="submission" date="2018-11" db="EMBL/GenBank/DDBJ databases">
        <title>Chitinophaga lutea sp.nov., isolate from arsenic contaminated soil.</title>
        <authorList>
            <person name="Zong Y."/>
        </authorList>
    </citation>
    <scope>NUCLEOTIDE SEQUENCE [LARGE SCALE GENOMIC DNA]</scope>
    <source>
        <strain evidence="1 2">ZY74</strain>
    </source>
</reference>
<dbReference type="Proteomes" id="UP000278351">
    <property type="component" value="Unassembled WGS sequence"/>
</dbReference>
<evidence type="ECO:0000313" key="2">
    <source>
        <dbReference type="Proteomes" id="UP000278351"/>
    </source>
</evidence>
<dbReference type="RefSeq" id="WP_123846524.1">
    <property type="nucleotide sequence ID" value="NZ_RPDH01000001.1"/>
</dbReference>